<keyword evidence="1" id="KW-0805">Transcription regulation</keyword>
<dbReference type="InterPro" id="IPR018060">
    <property type="entry name" value="HTH_AraC"/>
</dbReference>
<dbReference type="Gene3D" id="1.10.10.60">
    <property type="entry name" value="Homeodomain-like"/>
    <property type="match status" value="2"/>
</dbReference>
<evidence type="ECO:0000256" key="3">
    <source>
        <dbReference type="ARBA" id="ARBA00023163"/>
    </source>
</evidence>
<keyword evidence="4" id="KW-0812">Transmembrane</keyword>
<organism evidence="7 8">
    <name type="scientific">Myroides odoratimimus</name>
    <dbReference type="NCBI Taxonomy" id="76832"/>
    <lineage>
        <taxon>Bacteria</taxon>
        <taxon>Pseudomonadati</taxon>
        <taxon>Bacteroidota</taxon>
        <taxon>Flavobacteriia</taxon>
        <taxon>Flavobacteriales</taxon>
        <taxon>Flavobacteriaceae</taxon>
        <taxon>Myroides</taxon>
    </lineage>
</organism>
<dbReference type="SUPFAM" id="SSF46689">
    <property type="entry name" value="Homeodomain-like"/>
    <property type="match status" value="1"/>
</dbReference>
<keyword evidence="4" id="KW-1133">Transmembrane helix</keyword>
<evidence type="ECO:0000313" key="7">
    <source>
        <dbReference type="EMBL" id="ALU26931.1"/>
    </source>
</evidence>
<dbReference type="EMBL" id="CP013690">
    <property type="protein sequence ID" value="ALU26931.1"/>
    <property type="molecule type" value="Genomic_DNA"/>
</dbReference>
<dbReference type="GO" id="GO:0003700">
    <property type="term" value="F:DNA-binding transcription factor activity"/>
    <property type="evidence" value="ECO:0007669"/>
    <property type="project" value="InterPro"/>
</dbReference>
<feature type="transmembrane region" description="Helical" evidence="4">
    <location>
        <begin position="73"/>
        <end position="93"/>
    </location>
</feature>
<gene>
    <name evidence="7" type="ORF">AS202_12565</name>
</gene>
<evidence type="ECO:0000259" key="6">
    <source>
        <dbReference type="PROSITE" id="PS01124"/>
    </source>
</evidence>
<dbReference type="RefSeq" id="WP_039329239.1">
    <property type="nucleotide sequence ID" value="NZ_CP013690.1"/>
</dbReference>
<feature type="domain" description="HTH araC/xylS-type" evidence="6">
    <location>
        <begin position="135"/>
        <end position="243"/>
    </location>
</feature>
<keyword evidence="5" id="KW-0732">Signal</keyword>
<dbReference type="SMART" id="SM00342">
    <property type="entry name" value="HTH_ARAC"/>
    <property type="match status" value="1"/>
</dbReference>
<sequence length="250" mass="28765">MNVILALFLAMFCGGNVALAVNKEQVVSELNNNIYRAKVRVLGQIEDLDVLLENNDEVYTRSEERSEDKLYNIFYLFNAIALFLVASAGVFYLKYVRGLRRTVKQFMESAEDLEEQGNEEDNAEEKRYITEEKEQDILHKITYFEKEQGYLDKDISLNVLAGNIGVNHRYLSYVINKNKECDFATYVNELRIGYIVSCLKQDPKFLKYKISYLAEQCGFASHSRFTVTFKKVTGDSPSVFISKLKAKDTA</sequence>
<dbReference type="KEGG" id="mod:AS202_12565"/>
<evidence type="ECO:0000256" key="5">
    <source>
        <dbReference type="SAM" id="SignalP"/>
    </source>
</evidence>
<evidence type="ECO:0000256" key="2">
    <source>
        <dbReference type="ARBA" id="ARBA00023125"/>
    </source>
</evidence>
<keyword evidence="3" id="KW-0804">Transcription</keyword>
<dbReference type="AlphaFoldDB" id="A0AAI8G5N5"/>
<evidence type="ECO:0000313" key="8">
    <source>
        <dbReference type="Proteomes" id="UP000069030"/>
    </source>
</evidence>
<dbReference type="GO" id="GO:0043565">
    <property type="term" value="F:sequence-specific DNA binding"/>
    <property type="evidence" value="ECO:0007669"/>
    <property type="project" value="InterPro"/>
</dbReference>
<dbReference type="PANTHER" id="PTHR43280:SF2">
    <property type="entry name" value="HTH-TYPE TRANSCRIPTIONAL REGULATOR EXSA"/>
    <property type="match status" value="1"/>
</dbReference>
<evidence type="ECO:0000256" key="1">
    <source>
        <dbReference type="ARBA" id="ARBA00023015"/>
    </source>
</evidence>
<keyword evidence="2" id="KW-0238">DNA-binding</keyword>
<feature type="signal peptide" evidence="5">
    <location>
        <begin position="1"/>
        <end position="20"/>
    </location>
</feature>
<reference evidence="7 8" key="1">
    <citation type="journal article" date="2016" name="J. Zhejiang Univ. Sci. B">
        <title>Antibiotic resistance mechanisms of Myroides sp.</title>
        <authorList>
            <person name="Hu S."/>
            <person name="Yuan S."/>
            <person name="Qu H."/>
            <person name="Jiang T."/>
            <person name="Zhou Y."/>
            <person name="Wang M."/>
            <person name="Ming D."/>
        </authorList>
    </citation>
    <scope>NUCLEOTIDE SEQUENCE [LARGE SCALE GENOMIC DNA]</scope>
    <source>
        <strain evidence="7 8">PR63039</strain>
    </source>
</reference>
<dbReference type="PANTHER" id="PTHR43280">
    <property type="entry name" value="ARAC-FAMILY TRANSCRIPTIONAL REGULATOR"/>
    <property type="match status" value="1"/>
</dbReference>
<protein>
    <recommendedName>
        <fullName evidence="6">HTH araC/xylS-type domain-containing protein</fullName>
    </recommendedName>
</protein>
<feature type="chain" id="PRO_5042536920" description="HTH araC/xylS-type domain-containing protein" evidence="5">
    <location>
        <begin position="21"/>
        <end position="250"/>
    </location>
</feature>
<proteinExistence type="predicted"/>
<dbReference type="InterPro" id="IPR009057">
    <property type="entry name" value="Homeodomain-like_sf"/>
</dbReference>
<dbReference type="PROSITE" id="PS01124">
    <property type="entry name" value="HTH_ARAC_FAMILY_2"/>
    <property type="match status" value="1"/>
</dbReference>
<dbReference type="Proteomes" id="UP000069030">
    <property type="component" value="Chromosome"/>
</dbReference>
<evidence type="ECO:0000256" key="4">
    <source>
        <dbReference type="SAM" id="Phobius"/>
    </source>
</evidence>
<accession>A0AAI8G5N5</accession>
<keyword evidence="4" id="KW-0472">Membrane</keyword>
<name>A0AAI8G5N5_9FLAO</name>
<dbReference type="Pfam" id="PF12833">
    <property type="entry name" value="HTH_18"/>
    <property type="match status" value="1"/>
</dbReference>